<evidence type="ECO:0000256" key="1">
    <source>
        <dbReference type="SAM" id="MobiDB-lite"/>
    </source>
</evidence>
<feature type="region of interest" description="Disordered" evidence="1">
    <location>
        <begin position="240"/>
        <end position="262"/>
    </location>
</feature>
<organism evidence="3 4">
    <name type="scientific">Lentzea alba</name>
    <dbReference type="NCBI Taxonomy" id="2714351"/>
    <lineage>
        <taxon>Bacteria</taxon>
        <taxon>Bacillati</taxon>
        <taxon>Actinomycetota</taxon>
        <taxon>Actinomycetes</taxon>
        <taxon>Pseudonocardiales</taxon>
        <taxon>Pseudonocardiaceae</taxon>
        <taxon>Lentzea</taxon>
    </lineage>
</organism>
<feature type="compositionally biased region" description="Low complexity" evidence="1">
    <location>
        <begin position="242"/>
        <end position="262"/>
    </location>
</feature>
<reference evidence="3 4" key="1">
    <citation type="submission" date="2020-03" db="EMBL/GenBank/DDBJ databases">
        <title>Isolation and identification of active actinomycetes.</title>
        <authorList>
            <person name="Sun X."/>
        </authorList>
    </citation>
    <scope>NUCLEOTIDE SEQUENCE [LARGE SCALE GENOMIC DNA]</scope>
    <source>
        <strain evidence="3 4">NEAU-D13</strain>
    </source>
</reference>
<evidence type="ECO:0000259" key="2">
    <source>
        <dbReference type="Pfam" id="PF00535"/>
    </source>
</evidence>
<keyword evidence="4" id="KW-1185">Reference proteome</keyword>
<dbReference type="InterPro" id="IPR001173">
    <property type="entry name" value="Glyco_trans_2-like"/>
</dbReference>
<feature type="domain" description="Glycosyltransferase 2-like" evidence="2">
    <location>
        <begin position="7"/>
        <end position="116"/>
    </location>
</feature>
<dbReference type="EMBL" id="JAAMPJ010000003">
    <property type="protein sequence ID" value="NGY59921.1"/>
    <property type="molecule type" value="Genomic_DNA"/>
</dbReference>
<dbReference type="Proteomes" id="UP000481360">
    <property type="component" value="Unassembled WGS sequence"/>
</dbReference>
<evidence type="ECO:0000313" key="4">
    <source>
        <dbReference type="Proteomes" id="UP000481360"/>
    </source>
</evidence>
<dbReference type="Gene3D" id="3.90.550.10">
    <property type="entry name" value="Spore Coat Polysaccharide Biosynthesis Protein SpsA, Chain A"/>
    <property type="match status" value="1"/>
</dbReference>
<dbReference type="Pfam" id="PF00535">
    <property type="entry name" value="Glycos_transf_2"/>
    <property type="match status" value="1"/>
</dbReference>
<name>A0A7C9VV37_9PSEU</name>
<gene>
    <name evidence="3" type="ORF">G7043_13405</name>
</gene>
<dbReference type="AlphaFoldDB" id="A0A7C9VV37"/>
<dbReference type="RefSeq" id="WP_166045941.1">
    <property type="nucleotide sequence ID" value="NZ_JAAMPJ010000003.1"/>
</dbReference>
<evidence type="ECO:0000313" key="3">
    <source>
        <dbReference type="EMBL" id="NGY59921.1"/>
    </source>
</evidence>
<sequence>MKLGAAIPVLNEWRFLPAVAGQLLQVVDRLVVLRGTRAQSGAPTTLTPVPPLDPRIEVIEAEWRSEQDTRNAGLDALDDCEWVFCLDSDEILLDDDLRALVKLCHGDEHQALSVRLRTYWKTIEHRIEPPEKLTASIGVRRGARFTKTRYVDAEPHLTDIWLRHLSYVRTDAELKEKLRLFGHAHEIVPDWYEKVWLGWDADHDMLDLHPTHPPAYRQVVHEPDGELRRVLGAYGVDLEGLSSPAPRRVPSRRSSGPAPGTA</sequence>
<dbReference type="SUPFAM" id="SSF53448">
    <property type="entry name" value="Nucleotide-diphospho-sugar transferases"/>
    <property type="match status" value="1"/>
</dbReference>
<protein>
    <recommendedName>
        <fullName evidence="2">Glycosyltransferase 2-like domain-containing protein</fullName>
    </recommendedName>
</protein>
<dbReference type="InterPro" id="IPR029044">
    <property type="entry name" value="Nucleotide-diphossugar_trans"/>
</dbReference>
<accession>A0A7C9VV37</accession>
<comment type="caution">
    <text evidence="3">The sequence shown here is derived from an EMBL/GenBank/DDBJ whole genome shotgun (WGS) entry which is preliminary data.</text>
</comment>
<proteinExistence type="predicted"/>